<evidence type="ECO:0000256" key="4">
    <source>
        <dbReference type="ARBA" id="ARBA00022692"/>
    </source>
</evidence>
<dbReference type="GO" id="GO:0015297">
    <property type="term" value="F:antiporter activity"/>
    <property type="evidence" value="ECO:0007669"/>
    <property type="project" value="InterPro"/>
</dbReference>
<evidence type="ECO:0000256" key="1">
    <source>
        <dbReference type="ARBA" id="ARBA00004651"/>
    </source>
</evidence>
<evidence type="ECO:0000256" key="5">
    <source>
        <dbReference type="ARBA" id="ARBA00022989"/>
    </source>
</evidence>
<feature type="transmembrane region" description="Helical" evidence="8">
    <location>
        <begin position="66"/>
        <end position="89"/>
    </location>
</feature>
<evidence type="ECO:0000256" key="3">
    <source>
        <dbReference type="ARBA" id="ARBA00022475"/>
    </source>
</evidence>
<keyword evidence="2" id="KW-0813">Transport</keyword>
<feature type="transmembrane region" description="Helical" evidence="8">
    <location>
        <begin position="163"/>
        <end position="183"/>
    </location>
</feature>
<dbReference type="InterPro" id="IPR048279">
    <property type="entry name" value="MdtK-like"/>
</dbReference>
<evidence type="ECO:0000256" key="6">
    <source>
        <dbReference type="ARBA" id="ARBA00023136"/>
    </source>
</evidence>
<dbReference type="InterPro" id="IPR052031">
    <property type="entry name" value="Membrane_Transporter-Flippase"/>
</dbReference>
<evidence type="ECO:0000256" key="8">
    <source>
        <dbReference type="SAM" id="Phobius"/>
    </source>
</evidence>
<dbReference type="PANTHER" id="PTHR43549:SF3">
    <property type="entry name" value="MULTIDRUG RESISTANCE PROTEIN YPNP-RELATED"/>
    <property type="match status" value="1"/>
</dbReference>
<evidence type="ECO:0000256" key="2">
    <source>
        <dbReference type="ARBA" id="ARBA00022448"/>
    </source>
</evidence>
<sequence>MGDAASSDATPVQDAAPGSTPSALPGRASLQDAMLRGPLLKPLLQLAVPTTLVLIAQSLVGVAENWYASFLGTEALAGVSLVFPVVMLMTMMSNGGIGSGVASAVARALGANRRDDANALVWHAVVLALALGLVFSVLAWMTGPALYTALGGQAGALDAALQYSNYVFAGSIPFWLVNLLAAALRGAGEVRVPALVTLVGAAVFLVVTPGVIFGFGPVPALGLAGAGLAMTLFYVVAALWLLRYMASGRAAVRLAKGPLEPRLLRDILRVGLLTALSSLQPNLMVMVITGAVGLFGVEALAGYGMASRLDYLIIPILFGLGTAVLTLVGTNVGAGQHERARRIAWLGGGLGFVAAGAIGLAAALAPEVWLHAFSREPAVVAPGLDYLRIVAPFYGLLGLGFVLAFAAQGAGHVLWPFLAGTSRLVISAGVGWFVAARLDAGLSTLFAMVSAGLVAYAGVTVVAVLAGAVFRRETAPRDT</sequence>
<dbReference type="CDD" id="cd13148">
    <property type="entry name" value="MATE_like_3"/>
    <property type="match status" value="1"/>
</dbReference>
<feature type="region of interest" description="Disordered" evidence="7">
    <location>
        <begin position="1"/>
        <end position="23"/>
    </location>
</feature>
<feature type="transmembrane region" description="Helical" evidence="8">
    <location>
        <begin position="283"/>
        <end position="306"/>
    </location>
</feature>
<keyword evidence="3" id="KW-1003">Cell membrane</keyword>
<dbReference type="AlphaFoldDB" id="A0A7Y4IGB0"/>
<gene>
    <name evidence="9" type="ORF">HNV28_10365</name>
</gene>
<accession>A0A7Y4IGB0</accession>
<dbReference type="GO" id="GO:0005886">
    <property type="term" value="C:plasma membrane"/>
    <property type="evidence" value="ECO:0007669"/>
    <property type="project" value="UniProtKB-SubCell"/>
</dbReference>
<dbReference type="GO" id="GO:0042910">
    <property type="term" value="F:xenobiotic transmembrane transporter activity"/>
    <property type="evidence" value="ECO:0007669"/>
    <property type="project" value="InterPro"/>
</dbReference>
<dbReference type="NCBIfam" id="TIGR00797">
    <property type="entry name" value="matE"/>
    <property type="match status" value="1"/>
</dbReference>
<feature type="transmembrane region" description="Helical" evidence="8">
    <location>
        <begin position="195"/>
        <end position="215"/>
    </location>
</feature>
<keyword evidence="4 8" id="KW-0812">Transmembrane</keyword>
<feature type="transmembrane region" description="Helical" evidence="8">
    <location>
        <begin position="312"/>
        <end position="332"/>
    </location>
</feature>
<comment type="subcellular location">
    <subcellularLocation>
        <location evidence="1">Cell membrane</location>
        <topology evidence="1">Multi-pass membrane protein</topology>
    </subcellularLocation>
</comment>
<feature type="transmembrane region" description="Helical" evidence="8">
    <location>
        <begin position="386"/>
        <end position="406"/>
    </location>
</feature>
<feature type="transmembrane region" description="Helical" evidence="8">
    <location>
        <begin position="344"/>
        <end position="366"/>
    </location>
</feature>
<dbReference type="EMBL" id="JABFNT010000026">
    <property type="protein sequence ID" value="NOJ78742.1"/>
    <property type="molecule type" value="Genomic_DNA"/>
</dbReference>
<evidence type="ECO:0000313" key="9">
    <source>
        <dbReference type="EMBL" id="NOJ78742.1"/>
    </source>
</evidence>
<feature type="transmembrane region" description="Helical" evidence="8">
    <location>
        <begin position="446"/>
        <end position="470"/>
    </location>
</feature>
<dbReference type="Pfam" id="PF01554">
    <property type="entry name" value="MatE"/>
    <property type="match status" value="2"/>
</dbReference>
<dbReference type="PIRSF" id="PIRSF006603">
    <property type="entry name" value="DinF"/>
    <property type="match status" value="1"/>
</dbReference>
<dbReference type="PANTHER" id="PTHR43549">
    <property type="entry name" value="MULTIDRUG RESISTANCE PROTEIN YPNP-RELATED"/>
    <property type="match status" value="1"/>
</dbReference>
<dbReference type="InterPro" id="IPR002528">
    <property type="entry name" value="MATE_fam"/>
</dbReference>
<feature type="transmembrane region" description="Helical" evidence="8">
    <location>
        <begin position="221"/>
        <end position="242"/>
    </location>
</feature>
<comment type="caution">
    <text evidence="9">The sequence shown here is derived from an EMBL/GenBank/DDBJ whole genome shotgun (WGS) entry which is preliminary data.</text>
</comment>
<evidence type="ECO:0000256" key="7">
    <source>
        <dbReference type="SAM" id="MobiDB-lite"/>
    </source>
</evidence>
<reference evidence="9 10" key="1">
    <citation type="submission" date="2020-05" db="EMBL/GenBank/DDBJ databases">
        <authorList>
            <person name="Whitworth D."/>
        </authorList>
    </citation>
    <scope>NUCLEOTIDE SEQUENCE [LARGE SCALE GENOMIC DNA]</scope>
    <source>
        <strain evidence="9 10">AM005</strain>
    </source>
</reference>
<dbReference type="Proteomes" id="UP000533080">
    <property type="component" value="Unassembled WGS sequence"/>
</dbReference>
<protein>
    <submittedName>
        <fullName evidence="9">MATE family efflux transporter</fullName>
    </submittedName>
</protein>
<name>A0A7Y4IGB0_MYXXA</name>
<feature type="transmembrane region" description="Helical" evidence="8">
    <location>
        <begin position="120"/>
        <end position="143"/>
    </location>
</feature>
<organism evidence="9 10">
    <name type="scientific">Myxococcus xanthus</name>
    <dbReference type="NCBI Taxonomy" id="34"/>
    <lineage>
        <taxon>Bacteria</taxon>
        <taxon>Pseudomonadati</taxon>
        <taxon>Myxococcota</taxon>
        <taxon>Myxococcia</taxon>
        <taxon>Myxococcales</taxon>
        <taxon>Cystobacterineae</taxon>
        <taxon>Myxococcaceae</taxon>
        <taxon>Myxococcus</taxon>
    </lineage>
</organism>
<feature type="transmembrane region" description="Helical" evidence="8">
    <location>
        <begin position="413"/>
        <end position="434"/>
    </location>
</feature>
<proteinExistence type="predicted"/>
<keyword evidence="5 8" id="KW-1133">Transmembrane helix</keyword>
<keyword evidence="6 8" id="KW-0472">Membrane</keyword>
<evidence type="ECO:0000313" key="10">
    <source>
        <dbReference type="Proteomes" id="UP000533080"/>
    </source>
</evidence>